<gene>
    <name evidence="15" type="ORF">Tchl_1241</name>
</gene>
<dbReference type="AlphaFoldDB" id="A0A1H5SZC3"/>
<evidence type="ECO:0000256" key="10">
    <source>
        <dbReference type="ARBA" id="ARBA00022741"/>
    </source>
</evidence>
<comment type="catalytic activity">
    <reaction evidence="1 14">
        <text>adenosylcob(III)inamide + ATP = adenosylcob(III)inamide phosphate + ADP + H(+)</text>
        <dbReference type="Rhea" id="RHEA:15769"/>
        <dbReference type="ChEBI" id="CHEBI:2480"/>
        <dbReference type="ChEBI" id="CHEBI:15378"/>
        <dbReference type="ChEBI" id="CHEBI:30616"/>
        <dbReference type="ChEBI" id="CHEBI:58502"/>
        <dbReference type="ChEBI" id="CHEBI:456216"/>
        <dbReference type="EC" id="2.7.1.156"/>
    </reaction>
</comment>
<organism evidence="15 16">
    <name type="scientific">Thauera chlorobenzoica</name>
    <dbReference type="NCBI Taxonomy" id="96773"/>
    <lineage>
        <taxon>Bacteria</taxon>
        <taxon>Pseudomonadati</taxon>
        <taxon>Pseudomonadota</taxon>
        <taxon>Betaproteobacteria</taxon>
        <taxon>Rhodocyclales</taxon>
        <taxon>Zoogloeaceae</taxon>
        <taxon>Thauera</taxon>
    </lineage>
</organism>
<dbReference type="GO" id="GO:0009236">
    <property type="term" value="P:cobalamin biosynthetic process"/>
    <property type="evidence" value="ECO:0007669"/>
    <property type="project" value="UniProtKB-UniRule"/>
</dbReference>
<comment type="catalytic activity">
    <reaction evidence="3">
        <text>adenosylcob(III)inamide + GTP = adenosylcob(III)inamide phosphate + GDP + H(+)</text>
        <dbReference type="Rhea" id="RHEA:15765"/>
        <dbReference type="ChEBI" id="CHEBI:2480"/>
        <dbReference type="ChEBI" id="CHEBI:15378"/>
        <dbReference type="ChEBI" id="CHEBI:37565"/>
        <dbReference type="ChEBI" id="CHEBI:58189"/>
        <dbReference type="ChEBI" id="CHEBI:58502"/>
        <dbReference type="EC" id="2.7.1.156"/>
    </reaction>
</comment>
<evidence type="ECO:0000256" key="6">
    <source>
        <dbReference type="ARBA" id="ARBA00005159"/>
    </source>
</evidence>
<dbReference type="NCBIfam" id="NF004469">
    <property type="entry name" value="PRK05800.1"/>
    <property type="match status" value="1"/>
</dbReference>
<dbReference type="EMBL" id="CP018839">
    <property type="protein sequence ID" value="APR04100.1"/>
    <property type="molecule type" value="Genomic_DNA"/>
</dbReference>
<reference evidence="15 16" key="1">
    <citation type="submission" date="2016-12" db="EMBL/GenBank/DDBJ databases">
        <title>Complete genome sequence of Thauera chlorobenzoica, a Betaproteobacterium degrading haloaromatics anaerobically to CO2 and halides.</title>
        <authorList>
            <person name="Goris T."/>
            <person name="Mergelsberg M."/>
            <person name="Boll M."/>
        </authorList>
    </citation>
    <scope>NUCLEOTIDE SEQUENCE [LARGE SCALE GENOMIC DNA]</scope>
    <source>
        <strain evidence="15 16">3CB1</strain>
    </source>
</reference>
<dbReference type="GO" id="GO:0043752">
    <property type="term" value="F:adenosylcobinamide kinase activity"/>
    <property type="evidence" value="ECO:0007669"/>
    <property type="project" value="UniProtKB-EC"/>
</dbReference>
<dbReference type="EC" id="2.7.7.62" evidence="14"/>
<dbReference type="PANTHER" id="PTHR34848">
    <property type="match status" value="1"/>
</dbReference>
<dbReference type="CDD" id="cd00544">
    <property type="entry name" value="CobU"/>
    <property type="match status" value="1"/>
</dbReference>
<evidence type="ECO:0000256" key="4">
    <source>
        <dbReference type="ARBA" id="ARBA00003889"/>
    </source>
</evidence>
<dbReference type="RefSeq" id="WP_075147628.1">
    <property type="nucleotide sequence ID" value="NZ_CP018839.1"/>
</dbReference>
<dbReference type="KEGG" id="tcl:Tchl_1241"/>
<evidence type="ECO:0000313" key="15">
    <source>
        <dbReference type="EMBL" id="APR04100.1"/>
    </source>
</evidence>
<dbReference type="OrthoDB" id="9788370at2"/>
<accession>A0A1H5SZC3</accession>
<keyword evidence="12 14" id="KW-0067">ATP-binding</keyword>
<protein>
    <recommendedName>
        <fullName evidence="14">Bifunctional adenosylcobalamin biosynthesis protein</fullName>
        <ecNumber evidence="14">2.7.1.156</ecNumber>
        <ecNumber evidence="14">2.7.7.62</ecNumber>
    </recommendedName>
</protein>
<comment type="function">
    <text evidence="4 14">Catalyzes ATP-dependent phosphorylation of adenosylcobinamide and addition of GMP to adenosylcobinamide phosphate.</text>
</comment>
<dbReference type="PANTHER" id="PTHR34848:SF1">
    <property type="entry name" value="BIFUNCTIONAL ADENOSYLCOBALAMIN BIOSYNTHESIS PROTEIN COBU"/>
    <property type="match status" value="1"/>
</dbReference>
<evidence type="ECO:0000256" key="7">
    <source>
        <dbReference type="ARBA" id="ARBA00007490"/>
    </source>
</evidence>
<dbReference type="Gene3D" id="3.40.50.300">
    <property type="entry name" value="P-loop containing nucleotide triphosphate hydrolases"/>
    <property type="match status" value="1"/>
</dbReference>
<dbReference type="SUPFAM" id="SSF52540">
    <property type="entry name" value="P-loop containing nucleoside triphosphate hydrolases"/>
    <property type="match status" value="1"/>
</dbReference>
<keyword evidence="8 14" id="KW-0169">Cobalamin biosynthesis</keyword>
<dbReference type="EC" id="2.7.1.156" evidence="14"/>
<evidence type="ECO:0000256" key="14">
    <source>
        <dbReference type="PIRNR" id="PIRNR006135"/>
    </source>
</evidence>
<evidence type="ECO:0000256" key="8">
    <source>
        <dbReference type="ARBA" id="ARBA00022573"/>
    </source>
</evidence>
<keyword evidence="13 14" id="KW-0342">GTP-binding</keyword>
<evidence type="ECO:0000256" key="3">
    <source>
        <dbReference type="ARBA" id="ARBA00001522"/>
    </source>
</evidence>
<keyword evidence="9 14" id="KW-0808">Transferase</keyword>
<name>A0A1H5SZC3_9RHOO</name>
<dbReference type="InterPro" id="IPR027417">
    <property type="entry name" value="P-loop_NTPase"/>
</dbReference>
<evidence type="ECO:0000313" key="16">
    <source>
        <dbReference type="Proteomes" id="UP000185739"/>
    </source>
</evidence>
<comment type="similarity">
    <text evidence="7 14">Belongs to the CobU/CobP family.</text>
</comment>
<dbReference type="PIRSF" id="PIRSF006135">
    <property type="entry name" value="CobU"/>
    <property type="match status" value="1"/>
</dbReference>
<dbReference type="GO" id="GO:0005524">
    <property type="term" value="F:ATP binding"/>
    <property type="evidence" value="ECO:0007669"/>
    <property type="project" value="UniProtKB-UniRule"/>
</dbReference>
<dbReference type="GO" id="GO:0005525">
    <property type="term" value="F:GTP binding"/>
    <property type="evidence" value="ECO:0007669"/>
    <property type="project" value="UniProtKB-UniRule"/>
</dbReference>
<evidence type="ECO:0000256" key="13">
    <source>
        <dbReference type="ARBA" id="ARBA00023134"/>
    </source>
</evidence>
<keyword evidence="16" id="KW-1185">Reference proteome</keyword>
<sequence length="182" mass="18939">MSAELILGGARSGKSGEAERRAAASGLAVTVIATAEALDDEMAARIRRHRADRPAAWRTVEAPLALAATLRREAAPGRCLVVDCLTLWLANLLAGAEALPPGAEAEALPRFRDERGALLAVLPTLPGRVILVANEVGLGLVPETPLGRLFRDEAGRLNQAVAACCAQVVFVAAGLPLVLKQG</sequence>
<dbReference type="GO" id="GO:0008820">
    <property type="term" value="F:cobinamide phosphate guanylyltransferase activity"/>
    <property type="evidence" value="ECO:0007669"/>
    <property type="project" value="UniProtKB-UniRule"/>
</dbReference>
<evidence type="ECO:0000256" key="1">
    <source>
        <dbReference type="ARBA" id="ARBA00000312"/>
    </source>
</evidence>
<evidence type="ECO:0000256" key="11">
    <source>
        <dbReference type="ARBA" id="ARBA00022777"/>
    </source>
</evidence>
<comment type="pathway">
    <text evidence="6 14">Cofactor biosynthesis; adenosylcobalamin biosynthesis; adenosylcobalamin from cob(II)yrinate a,c-diamide: step 5/7.</text>
</comment>
<dbReference type="STRING" id="96773.Tchl_1241"/>
<evidence type="ECO:0000256" key="9">
    <source>
        <dbReference type="ARBA" id="ARBA00022679"/>
    </source>
</evidence>
<dbReference type="InterPro" id="IPR003203">
    <property type="entry name" value="CobU/CobP"/>
</dbReference>
<keyword evidence="15" id="KW-0548">Nucleotidyltransferase</keyword>
<comment type="catalytic activity">
    <reaction evidence="2 14">
        <text>adenosylcob(III)inamide phosphate + GTP + H(+) = adenosylcob(III)inamide-GDP + diphosphate</text>
        <dbReference type="Rhea" id="RHEA:22712"/>
        <dbReference type="ChEBI" id="CHEBI:15378"/>
        <dbReference type="ChEBI" id="CHEBI:33019"/>
        <dbReference type="ChEBI" id="CHEBI:37565"/>
        <dbReference type="ChEBI" id="CHEBI:58502"/>
        <dbReference type="ChEBI" id="CHEBI:60487"/>
        <dbReference type="EC" id="2.7.7.62"/>
    </reaction>
</comment>
<dbReference type="UniPathway" id="UPA00148">
    <property type="reaction ID" value="UER00236"/>
</dbReference>
<comment type="pathway">
    <text evidence="5 14">Cofactor biosynthesis; adenosylcobalamin biosynthesis; adenosylcobalamin from cob(II)yrinate a,c-diamide: step 6/7.</text>
</comment>
<evidence type="ECO:0000256" key="12">
    <source>
        <dbReference type="ARBA" id="ARBA00022840"/>
    </source>
</evidence>
<proteinExistence type="inferred from homology"/>
<evidence type="ECO:0000256" key="2">
    <source>
        <dbReference type="ARBA" id="ARBA00000711"/>
    </source>
</evidence>
<keyword evidence="11 14" id="KW-0418">Kinase</keyword>
<dbReference type="Proteomes" id="UP000185739">
    <property type="component" value="Chromosome"/>
</dbReference>
<keyword evidence="10 14" id="KW-0547">Nucleotide-binding</keyword>
<dbReference type="Pfam" id="PF02283">
    <property type="entry name" value="CobU"/>
    <property type="match status" value="1"/>
</dbReference>
<evidence type="ECO:0000256" key="5">
    <source>
        <dbReference type="ARBA" id="ARBA00004692"/>
    </source>
</evidence>